<dbReference type="RefSeq" id="WP_345158838.1">
    <property type="nucleotide sequence ID" value="NZ_BAABHC010000011.1"/>
</dbReference>
<name>A0ABP8LNR3_9BACT</name>
<keyword evidence="6" id="KW-1185">Reference proteome</keyword>
<feature type="compositionally biased region" description="Acidic residues" evidence="3">
    <location>
        <begin position="38"/>
        <end position="51"/>
    </location>
</feature>
<dbReference type="InterPro" id="IPR011048">
    <property type="entry name" value="Haem_d1_sf"/>
</dbReference>
<reference evidence="6" key="1">
    <citation type="journal article" date="2019" name="Int. J. Syst. Evol. Microbiol.">
        <title>The Global Catalogue of Microorganisms (GCM) 10K type strain sequencing project: providing services to taxonomists for standard genome sequencing and annotation.</title>
        <authorList>
            <consortium name="The Broad Institute Genomics Platform"/>
            <consortium name="The Broad Institute Genome Sequencing Center for Infectious Disease"/>
            <person name="Wu L."/>
            <person name="Ma J."/>
        </authorList>
    </citation>
    <scope>NUCLEOTIDE SEQUENCE [LARGE SCALE GENOMIC DNA]</scope>
    <source>
        <strain evidence="6">JCM 17926</strain>
    </source>
</reference>
<dbReference type="PANTHER" id="PTHR30344">
    <property type="entry name" value="6-PHOSPHOGLUCONOLACTONASE-RELATED"/>
    <property type="match status" value="1"/>
</dbReference>
<evidence type="ECO:0000313" key="5">
    <source>
        <dbReference type="EMBL" id="GAA4432260.1"/>
    </source>
</evidence>
<comment type="similarity">
    <text evidence="1">Belongs to the cycloisomerase 2 family.</text>
</comment>
<dbReference type="Gene3D" id="2.130.10.10">
    <property type="entry name" value="YVTN repeat-like/Quinoprotein amine dehydrogenase"/>
    <property type="match status" value="1"/>
</dbReference>
<dbReference type="InterPro" id="IPR015943">
    <property type="entry name" value="WD40/YVTN_repeat-like_dom_sf"/>
</dbReference>
<evidence type="ECO:0000256" key="1">
    <source>
        <dbReference type="ARBA" id="ARBA00005564"/>
    </source>
</evidence>
<dbReference type="Proteomes" id="UP001500552">
    <property type="component" value="Unassembled WGS sequence"/>
</dbReference>
<evidence type="ECO:0000256" key="2">
    <source>
        <dbReference type="ARBA" id="ARBA00022526"/>
    </source>
</evidence>
<dbReference type="InterPro" id="IPR050282">
    <property type="entry name" value="Cycloisomerase_2"/>
</dbReference>
<gene>
    <name evidence="5" type="ORF">GCM10023188_20690</name>
</gene>
<feature type="signal peptide" evidence="4">
    <location>
        <begin position="1"/>
        <end position="28"/>
    </location>
</feature>
<accession>A0ABP8LNR3</accession>
<keyword evidence="2" id="KW-0119">Carbohydrate metabolism</keyword>
<dbReference type="SUPFAM" id="SSF51004">
    <property type="entry name" value="C-terminal (heme d1) domain of cytochrome cd1-nitrite reductase"/>
    <property type="match status" value="1"/>
</dbReference>
<protein>
    <submittedName>
        <fullName evidence="5">Lactonase family protein</fullName>
    </submittedName>
</protein>
<feature type="region of interest" description="Disordered" evidence="3">
    <location>
        <begin position="34"/>
        <end position="53"/>
    </location>
</feature>
<dbReference type="PROSITE" id="PS51257">
    <property type="entry name" value="PROKAR_LIPOPROTEIN"/>
    <property type="match status" value="1"/>
</dbReference>
<keyword evidence="4" id="KW-0732">Signal</keyword>
<comment type="caution">
    <text evidence="5">The sequence shown here is derived from an EMBL/GenBank/DDBJ whole genome shotgun (WGS) entry which is preliminary data.</text>
</comment>
<keyword evidence="2" id="KW-0313">Glucose metabolism</keyword>
<dbReference type="EMBL" id="BAABHC010000011">
    <property type="protein sequence ID" value="GAA4432260.1"/>
    <property type="molecule type" value="Genomic_DNA"/>
</dbReference>
<sequence>MKQFRNHTRRKFVQVAAASVMSFSVALSACSSNTSETDVPEEAATENEEATETAKEATSMVYIGTYADAGSESIFLYQLNHETGELTRVSGFRAGANPSFLTLDEPRKHLYAVNEIGNYEGQESGAVSAFSVDPQNGNLTLMNRKASMGGSPCYISLGEGGKTVLVANYSGGNVAAFPIKDNGQLESAADVEQHEGTGPNEDRQEAAHAHYIAPSPDNQYVYAVDLGVDKIYSYRLDSGTGALTPAEPAVAFVASPGAGPRQMAFHPGGKYAYVINELNSTMTALAYDSGNGTFTEVQTLPTVPADITENNYPAAVRVSPDGKFLYGSNRGHNSIVVYSLDDSTGNMTYVENVPCGGDWPRDMTIDLSGNLLLVANERSNSIVAFKRDKATGKLTATGHTSEVSKPVCLQVVPDFE</sequence>
<dbReference type="PANTHER" id="PTHR30344:SF1">
    <property type="entry name" value="6-PHOSPHOGLUCONOLACTONASE"/>
    <property type="match status" value="1"/>
</dbReference>
<evidence type="ECO:0000256" key="4">
    <source>
        <dbReference type="SAM" id="SignalP"/>
    </source>
</evidence>
<proteinExistence type="inferred from homology"/>
<organism evidence="5 6">
    <name type="scientific">Pontibacter saemangeumensis</name>
    <dbReference type="NCBI Taxonomy" id="1084525"/>
    <lineage>
        <taxon>Bacteria</taxon>
        <taxon>Pseudomonadati</taxon>
        <taxon>Bacteroidota</taxon>
        <taxon>Cytophagia</taxon>
        <taxon>Cytophagales</taxon>
        <taxon>Hymenobacteraceae</taxon>
        <taxon>Pontibacter</taxon>
    </lineage>
</organism>
<evidence type="ECO:0000313" key="6">
    <source>
        <dbReference type="Proteomes" id="UP001500552"/>
    </source>
</evidence>
<dbReference type="InterPro" id="IPR019405">
    <property type="entry name" value="Lactonase_7-beta_prop"/>
</dbReference>
<dbReference type="Pfam" id="PF10282">
    <property type="entry name" value="Lactonase"/>
    <property type="match status" value="1"/>
</dbReference>
<feature type="chain" id="PRO_5047128972" evidence="4">
    <location>
        <begin position="29"/>
        <end position="416"/>
    </location>
</feature>
<evidence type="ECO:0000256" key="3">
    <source>
        <dbReference type="SAM" id="MobiDB-lite"/>
    </source>
</evidence>